<reference evidence="2 3" key="1">
    <citation type="journal article" date="2016" name="Nat. Commun.">
        <title>Thousands of microbial genomes shed light on interconnected biogeochemical processes in an aquifer system.</title>
        <authorList>
            <person name="Anantharaman K."/>
            <person name="Brown C.T."/>
            <person name="Hug L.A."/>
            <person name="Sharon I."/>
            <person name="Castelle C.J."/>
            <person name="Probst A.J."/>
            <person name="Thomas B.C."/>
            <person name="Singh A."/>
            <person name="Wilkins M.J."/>
            <person name="Karaoz U."/>
            <person name="Brodie E.L."/>
            <person name="Williams K.H."/>
            <person name="Hubbard S.S."/>
            <person name="Banfield J.F."/>
        </authorList>
    </citation>
    <scope>NUCLEOTIDE SEQUENCE [LARGE SCALE GENOMIC DNA]</scope>
</reference>
<feature type="compositionally biased region" description="Basic and acidic residues" evidence="1">
    <location>
        <begin position="67"/>
        <end position="77"/>
    </location>
</feature>
<comment type="caution">
    <text evidence="2">The sequence shown here is derived from an EMBL/GenBank/DDBJ whole genome shotgun (WGS) entry which is preliminary data.</text>
</comment>
<dbReference type="AlphaFoldDB" id="A0A1G1VS93"/>
<evidence type="ECO:0000313" key="2">
    <source>
        <dbReference type="EMBL" id="OGY18271.1"/>
    </source>
</evidence>
<organism evidence="2 3">
    <name type="scientific">Candidatus Chisholmbacteria bacterium RIFCSPHIGHO2_01_FULL_52_32</name>
    <dbReference type="NCBI Taxonomy" id="1797591"/>
    <lineage>
        <taxon>Bacteria</taxon>
        <taxon>Candidatus Chisholmiibacteriota</taxon>
    </lineage>
</organism>
<sequence length="83" mass="9084">MSVDDQEKPTKGTDPEAHIAIGKKRMFQVTDEATIRRLEKLAADLVESGQDGVGNPRGVEIMGPDQLDDRAAHKIDDETPTAR</sequence>
<proteinExistence type="predicted"/>
<evidence type="ECO:0000256" key="1">
    <source>
        <dbReference type="SAM" id="MobiDB-lite"/>
    </source>
</evidence>
<accession>A0A1G1VS93</accession>
<gene>
    <name evidence="2" type="ORF">A2786_01995</name>
</gene>
<dbReference type="EMBL" id="MHCJ01000003">
    <property type="protein sequence ID" value="OGY18271.1"/>
    <property type="molecule type" value="Genomic_DNA"/>
</dbReference>
<dbReference type="Proteomes" id="UP000179233">
    <property type="component" value="Unassembled WGS sequence"/>
</dbReference>
<name>A0A1G1VS93_9BACT</name>
<evidence type="ECO:0000313" key="3">
    <source>
        <dbReference type="Proteomes" id="UP000179233"/>
    </source>
</evidence>
<feature type="region of interest" description="Disordered" evidence="1">
    <location>
        <begin position="48"/>
        <end position="83"/>
    </location>
</feature>
<protein>
    <submittedName>
        <fullName evidence="2">Uncharacterized protein</fullName>
    </submittedName>
</protein>